<evidence type="ECO:0000256" key="15">
    <source>
        <dbReference type="ARBA" id="ARBA00023201"/>
    </source>
</evidence>
<evidence type="ECO:0000313" key="19">
    <source>
        <dbReference type="EMBL" id="TYT73453.1"/>
    </source>
</evidence>
<dbReference type="SMART" id="SM00900">
    <property type="entry name" value="FMN_bind"/>
    <property type="match status" value="1"/>
</dbReference>
<dbReference type="Proteomes" id="UP000321899">
    <property type="component" value="Unassembled WGS sequence"/>
</dbReference>
<evidence type="ECO:0000256" key="13">
    <source>
        <dbReference type="ARBA" id="ARBA00023075"/>
    </source>
</evidence>
<feature type="modified residue" description="FMN phosphoryl threonine" evidence="16">
    <location>
        <position position="196"/>
    </location>
</feature>
<comment type="caution">
    <text evidence="16">Lacks conserved residue(s) required for the propagation of feature annotation.</text>
</comment>
<protein>
    <recommendedName>
        <fullName evidence="16 17">Na(+)-translocating NADH-quinone reductase subunit C</fullName>
        <shortName evidence="16 17">Na(+)-NQR subunit C</shortName>
        <shortName evidence="16 17">Na(+)-translocating NQR subunit C</shortName>
        <ecNumber evidence="16 17">7.2.1.1</ecNumber>
    </recommendedName>
    <alternativeName>
        <fullName evidence="16 17">NQR complex subunit C</fullName>
    </alternativeName>
    <alternativeName>
        <fullName evidence="16 17">NQR-1 subunit C</fullName>
    </alternativeName>
</protein>
<keyword evidence="9 16" id="KW-1133">Transmembrane helix</keyword>
<evidence type="ECO:0000256" key="7">
    <source>
        <dbReference type="ARBA" id="ARBA00022692"/>
    </source>
</evidence>
<evidence type="ECO:0000256" key="6">
    <source>
        <dbReference type="ARBA" id="ARBA00022643"/>
    </source>
</evidence>
<comment type="function">
    <text evidence="16">NQR complex catalyzes the reduction of ubiquinone-1 to ubiquinol by two successive reactions, coupled with the transport of Na(+) ions from the cytoplasm to the periplasm. NqrA to NqrE are probably involved in the second step, the conversion of ubisemiquinone to ubiquinol.</text>
</comment>
<dbReference type="GO" id="GO:0010181">
    <property type="term" value="F:FMN binding"/>
    <property type="evidence" value="ECO:0007669"/>
    <property type="project" value="UniProtKB-UniRule"/>
</dbReference>
<keyword evidence="20" id="KW-1185">Reference proteome</keyword>
<comment type="subcellular location">
    <subcellularLocation>
        <location evidence="16">Cell membrane</location>
        <topology evidence="16">Single-pass membrane protein</topology>
    </subcellularLocation>
</comment>
<keyword evidence="10 16" id="KW-0520">NAD</keyword>
<dbReference type="Pfam" id="PF04205">
    <property type="entry name" value="FMN_bind"/>
    <property type="match status" value="1"/>
</dbReference>
<dbReference type="HAMAP" id="MF_00427">
    <property type="entry name" value="NqrC"/>
    <property type="match status" value="1"/>
</dbReference>
<evidence type="ECO:0000256" key="10">
    <source>
        <dbReference type="ARBA" id="ARBA00023027"/>
    </source>
</evidence>
<keyword evidence="3" id="KW-0997">Cell inner membrane</keyword>
<dbReference type="RefSeq" id="WP_139450675.1">
    <property type="nucleotide sequence ID" value="NZ_VDMB01000029.1"/>
</dbReference>
<keyword evidence="15 16" id="KW-0739">Sodium transport</keyword>
<evidence type="ECO:0000256" key="5">
    <source>
        <dbReference type="ARBA" id="ARBA00022630"/>
    </source>
</evidence>
<evidence type="ECO:0000313" key="20">
    <source>
        <dbReference type="Proteomes" id="UP000321899"/>
    </source>
</evidence>
<sequence>MSESRSIRFTLYLCLVCSILLTAAATGLKPRQDANARLDRQKNVLKAAGLLPEDQKPTGTEVEALFSKRIRAVAADAEGRPVEEGGDKTLVFFLKTDSNGTISEGYILPLESRGLWGKIYGYLALEADGVEISGFTVYAHQETPGLGGDIESRSFQQSFTGRRILDENNTFRGLRVAKGKASSDDPHSVDGISGATLTGNYLSEGIMDVLKRFEPVSARFRAGEGDGYLMKETP</sequence>
<dbReference type="GO" id="GO:0016655">
    <property type="term" value="F:oxidoreductase activity, acting on NAD(P)H, quinone or similar compound as acceptor"/>
    <property type="evidence" value="ECO:0007669"/>
    <property type="project" value="UniProtKB-UniRule"/>
</dbReference>
<evidence type="ECO:0000256" key="2">
    <source>
        <dbReference type="ARBA" id="ARBA00022475"/>
    </source>
</evidence>
<feature type="domain" description="FMN-binding" evidence="18">
    <location>
        <begin position="114"/>
        <end position="213"/>
    </location>
</feature>
<evidence type="ECO:0000256" key="3">
    <source>
        <dbReference type="ARBA" id="ARBA00022519"/>
    </source>
</evidence>
<evidence type="ECO:0000256" key="17">
    <source>
        <dbReference type="PIRNR" id="PIRNR009437"/>
    </source>
</evidence>
<dbReference type="GO" id="GO:0005886">
    <property type="term" value="C:plasma membrane"/>
    <property type="evidence" value="ECO:0007669"/>
    <property type="project" value="UniProtKB-SubCell"/>
</dbReference>
<name>A0A5S5MCK5_9BACT</name>
<keyword evidence="1 16" id="KW-0813">Transport</keyword>
<keyword evidence="13 16" id="KW-0830">Ubiquinone</keyword>
<keyword evidence="11 16" id="KW-0915">Sodium</keyword>
<accession>A0A5S5MCK5</accession>
<comment type="similarity">
    <text evidence="16 17">Belongs to the NqrC family.</text>
</comment>
<dbReference type="AlphaFoldDB" id="A0A5S5MCK5"/>
<evidence type="ECO:0000256" key="16">
    <source>
        <dbReference type="HAMAP-Rule" id="MF_00427"/>
    </source>
</evidence>
<dbReference type="PIRSF" id="PIRSF009437">
    <property type="entry name" value="NQR-1_subunit_C"/>
    <property type="match status" value="1"/>
</dbReference>
<dbReference type="PANTHER" id="PTHR37838:SF1">
    <property type="entry name" value="NA(+)-TRANSLOCATING NADH-QUINONE REDUCTASE SUBUNIT C"/>
    <property type="match status" value="1"/>
</dbReference>
<dbReference type="OrthoDB" id="9786835at2"/>
<gene>
    <name evidence="16" type="primary">nqrC</name>
    <name evidence="19" type="ORF">FIM25_15020</name>
</gene>
<dbReference type="PANTHER" id="PTHR37838">
    <property type="entry name" value="NA(+)-TRANSLOCATING NADH-QUINONE REDUCTASE SUBUNIT C"/>
    <property type="match status" value="1"/>
</dbReference>
<evidence type="ECO:0000256" key="14">
    <source>
        <dbReference type="ARBA" id="ARBA00023136"/>
    </source>
</evidence>
<keyword evidence="7 16" id="KW-0812">Transmembrane</keyword>
<evidence type="ECO:0000259" key="18">
    <source>
        <dbReference type="SMART" id="SM00900"/>
    </source>
</evidence>
<comment type="catalytic activity">
    <reaction evidence="16 17">
        <text>a ubiquinone + n Na(+)(in) + NADH + H(+) = a ubiquinol + n Na(+)(out) + NAD(+)</text>
        <dbReference type="Rhea" id="RHEA:47748"/>
        <dbReference type="Rhea" id="RHEA-COMP:9565"/>
        <dbReference type="Rhea" id="RHEA-COMP:9566"/>
        <dbReference type="ChEBI" id="CHEBI:15378"/>
        <dbReference type="ChEBI" id="CHEBI:16389"/>
        <dbReference type="ChEBI" id="CHEBI:17976"/>
        <dbReference type="ChEBI" id="CHEBI:29101"/>
        <dbReference type="ChEBI" id="CHEBI:57540"/>
        <dbReference type="ChEBI" id="CHEBI:57945"/>
        <dbReference type="EC" id="7.2.1.1"/>
    </reaction>
</comment>
<evidence type="ECO:0000256" key="9">
    <source>
        <dbReference type="ARBA" id="ARBA00022989"/>
    </source>
</evidence>
<keyword evidence="4 16" id="KW-0597">Phosphoprotein</keyword>
<reference evidence="19 20" key="1">
    <citation type="submission" date="2019-06" db="EMBL/GenBank/DDBJ databases">
        <title>Desulfobotulus mexicanus sp. nov., a novel sulfate-reducing bacterium isolated from the sediment of an alkaline crater lake in Mexico.</title>
        <authorList>
            <person name="Hirschler-Rea A."/>
        </authorList>
    </citation>
    <scope>NUCLEOTIDE SEQUENCE [LARGE SCALE GENOMIC DNA]</scope>
    <source>
        <strain evidence="19 20">PAR22N</strain>
    </source>
</reference>
<keyword evidence="14 16" id="KW-0472">Membrane</keyword>
<keyword evidence="8 16" id="KW-1278">Translocase</keyword>
<keyword evidence="12 16" id="KW-0406">Ion transport</keyword>
<dbReference type="InterPro" id="IPR010204">
    <property type="entry name" value="NqrC"/>
</dbReference>
<dbReference type="EC" id="7.2.1.1" evidence="16 17"/>
<dbReference type="InterPro" id="IPR007329">
    <property type="entry name" value="FMN-bd"/>
</dbReference>
<comment type="cofactor">
    <cofactor evidence="16 17">
        <name>FMN</name>
        <dbReference type="ChEBI" id="CHEBI:58210"/>
    </cofactor>
</comment>
<proteinExistence type="inferred from homology"/>
<evidence type="ECO:0000256" key="1">
    <source>
        <dbReference type="ARBA" id="ARBA00022448"/>
    </source>
</evidence>
<organism evidence="19 20">
    <name type="scientific">Desulfobotulus mexicanus</name>
    <dbReference type="NCBI Taxonomy" id="2586642"/>
    <lineage>
        <taxon>Bacteria</taxon>
        <taxon>Pseudomonadati</taxon>
        <taxon>Thermodesulfobacteriota</taxon>
        <taxon>Desulfobacteria</taxon>
        <taxon>Desulfobacterales</taxon>
        <taxon>Desulfobacteraceae</taxon>
        <taxon>Desulfobotulus</taxon>
    </lineage>
</organism>
<keyword evidence="5 16" id="KW-0285">Flavoprotein</keyword>
<comment type="caution">
    <text evidence="19">The sequence shown here is derived from an EMBL/GenBank/DDBJ whole genome shotgun (WGS) entry which is preliminary data.</text>
</comment>
<evidence type="ECO:0000256" key="11">
    <source>
        <dbReference type="ARBA" id="ARBA00023053"/>
    </source>
</evidence>
<evidence type="ECO:0000256" key="12">
    <source>
        <dbReference type="ARBA" id="ARBA00023065"/>
    </source>
</evidence>
<comment type="subunit">
    <text evidence="16 17">Composed of six subunits; NqrA, NqrB, NqrC, NqrD, NqrE and NqrF.</text>
</comment>
<keyword evidence="6 16" id="KW-0288">FMN</keyword>
<evidence type="ECO:0000256" key="4">
    <source>
        <dbReference type="ARBA" id="ARBA00022553"/>
    </source>
</evidence>
<dbReference type="GO" id="GO:0006814">
    <property type="term" value="P:sodium ion transport"/>
    <property type="evidence" value="ECO:0007669"/>
    <property type="project" value="UniProtKB-UniRule"/>
</dbReference>
<dbReference type="EMBL" id="VDMB01000029">
    <property type="protein sequence ID" value="TYT73453.1"/>
    <property type="molecule type" value="Genomic_DNA"/>
</dbReference>
<evidence type="ECO:0000256" key="8">
    <source>
        <dbReference type="ARBA" id="ARBA00022967"/>
    </source>
</evidence>
<keyword evidence="2 16" id="KW-1003">Cell membrane</keyword>